<sequence length="195" mass="22123">MKTILKILFSITILYLFSCNKKPNGNNIAKLNFTSDADSVIVYIYDGLMGQSIVDLNGKIDTTIVTSKKLTNSEIGKLVTLLNIKRVEADSSMDYAEAACCSPHHGIIFYKNTKPSKWISLCFDCNCIDSTIPTDIRPAHFIDFITNLHLKVGNKELPVEKFGVFDRDENIIKINEKRYGKSYQSFRHNLSELHH</sequence>
<dbReference type="Proteomes" id="UP000245489">
    <property type="component" value="Unassembled WGS sequence"/>
</dbReference>
<dbReference type="RefSeq" id="WP_109741387.1">
    <property type="nucleotide sequence ID" value="NZ_QGGO01000002.1"/>
</dbReference>
<keyword evidence="2" id="KW-1185">Reference proteome</keyword>
<proteinExistence type="predicted"/>
<dbReference type="EMBL" id="QGGO01000002">
    <property type="protein sequence ID" value="PWK29063.1"/>
    <property type="molecule type" value="Genomic_DNA"/>
</dbReference>
<reference evidence="1 2" key="1">
    <citation type="submission" date="2018-05" db="EMBL/GenBank/DDBJ databases">
        <title>Genomic Encyclopedia of Archaeal and Bacterial Type Strains, Phase II (KMG-II): from individual species to whole genera.</title>
        <authorList>
            <person name="Goeker M."/>
        </authorList>
    </citation>
    <scope>NUCLEOTIDE SEQUENCE [LARGE SCALE GENOMIC DNA]</scope>
    <source>
        <strain evidence="1 2">DSM 22214</strain>
    </source>
</reference>
<gene>
    <name evidence="1" type="ORF">LV89_00617</name>
</gene>
<dbReference type="AlphaFoldDB" id="A0A316EDP9"/>
<accession>A0A316EDP9</accession>
<organism evidence="1 2">
    <name type="scientific">Arcicella aurantiaca</name>
    <dbReference type="NCBI Taxonomy" id="591202"/>
    <lineage>
        <taxon>Bacteria</taxon>
        <taxon>Pseudomonadati</taxon>
        <taxon>Bacteroidota</taxon>
        <taxon>Cytophagia</taxon>
        <taxon>Cytophagales</taxon>
        <taxon>Flectobacillaceae</taxon>
        <taxon>Arcicella</taxon>
    </lineage>
</organism>
<dbReference type="OrthoDB" id="1492644at2"/>
<protein>
    <submittedName>
        <fullName evidence="1">Uncharacterized protein</fullName>
    </submittedName>
</protein>
<name>A0A316EDP9_9BACT</name>
<evidence type="ECO:0000313" key="1">
    <source>
        <dbReference type="EMBL" id="PWK29063.1"/>
    </source>
</evidence>
<comment type="caution">
    <text evidence="1">The sequence shown here is derived from an EMBL/GenBank/DDBJ whole genome shotgun (WGS) entry which is preliminary data.</text>
</comment>
<evidence type="ECO:0000313" key="2">
    <source>
        <dbReference type="Proteomes" id="UP000245489"/>
    </source>
</evidence>